<gene>
    <name evidence="9" type="primary">BnaA04g16970D</name>
    <name evidence="8" type="ORF">DARMORV10_A04P22190.1</name>
    <name evidence="9" type="ORF">GSBRNA2T00050412001</name>
</gene>
<sequence>MSTSANPSSSTVSGGRNGGSRRREKQRGLPKFCRCGEEATIKTSGTAKNPGRLFYCCPNGSEGDKYHLFTWTDERVVEEVEDLKCLVSDLEAEVSEVKADVAGLEKQVEHSMAMIGLARNRCCTIL</sequence>
<dbReference type="AlphaFoldDB" id="A0A078H1V4"/>
<feature type="region of interest" description="Disordered" evidence="6">
    <location>
        <begin position="1"/>
        <end position="27"/>
    </location>
</feature>
<accession>A0A078H1V4</accession>
<evidence type="ECO:0000256" key="6">
    <source>
        <dbReference type="SAM" id="MobiDB-lite"/>
    </source>
</evidence>
<feature type="domain" description="GRF-type" evidence="7">
    <location>
        <begin position="33"/>
        <end position="75"/>
    </location>
</feature>
<dbReference type="Gramene" id="CDY31761">
    <property type="protein sequence ID" value="CDY31761"/>
    <property type="gene ID" value="GSBRNA2T00050412001"/>
</dbReference>
<dbReference type="Pfam" id="PF06839">
    <property type="entry name" value="Zn_ribbon_GRF"/>
    <property type="match status" value="1"/>
</dbReference>
<dbReference type="InterPro" id="IPR010666">
    <property type="entry name" value="Znf_GRF"/>
</dbReference>
<evidence type="ECO:0000313" key="10">
    <source>
        <dbReference type="Proteomes" id="UP000028999"/>
    </source>
</evidence>
<evidence type="ECO:0000256" key="2">
    <source>
        <dbReference type="ARBA" id="ARBA00022771"/>
    </source>
</evidence>
<evidence type="ECO:0000313" key="9">
    <source>
        <dbReference type="EMBL" id="CDY31761.1"/>
    </source>
</evidence>
<dbReference type="PROSITE" id="PS51999">
    <property type="entry name" value="ZF_GRF"/>
    <property type="match status" value="1"/>
</dbReference>
<dbReference type="PaxDb" id="3708-A0A078H1V4"/>
<dbReference type="STRING" id="3708.A0A078H1V4"/>
<reference evidence="8" key="3">
    <citation type="submission" date="2021-01" db="EMBL/GenBank/DDBJ databases">
        <authorList>
            <consortium name="Genoscope - CEA"/>
            <person name="William W."/>
        </authorList>
    </citation>
    <scope>NUCLEOTIDE SEQUENCE</scope>
</reference>
<dbReference type="PANTHER" id="PTHR33248">
    <property type="entry name" value="ZINC ION-BINDING PROTEIN"/>
    <property type="match status" value="1"/>
</dbReference>
<evidence type="ECO:0000256" key="5">
    <source>
        <dbReference type="SAM" id="Coils"/>
    </source>
</evidence>
<dbReference type="Proteomes" id="UP001295469">
    <property type="component" value="Chromosome A04"/>
</dbReference>
<feature type="coiled-coil region" evidence="5">
    <location>
        <begin position="73"/>
        <end position="107"/>
    </location>
</feature>
<dbReference type="EMBL" id="LK032278">
    <property type="protein sequence ID" value="CDY31761.1"/>
    <property type="molecule type" value="Genomic_DNA"/>
</dbReference>
<keyword evidence="1" id="KW-0479">Metal-binding</keyword>
<name>A0A078H1V4_BRANA</name>
<keyword evidence="10" id="KW-1185">Reference proteome</keyword>
<evidence type="ECO:0000256" key="4">
    <source>
        <dbReference type="PROSITE-ProRule" id="PRU01343"/>
    </source>
</evidence>
<reference evidence="9" key="2">
    <citation type="submission" date="2014-06" db="EMBL/GenBank/DDBJ databases">
        <authorList>
            <person name="Genoscope - CEA"/>
        </authorList>
    </citation>
    <scope>NUCLEOTIDE SEQUENCE</scope>
</reference>
<evidence type="ECO:0000256" key="3">
    <source>
        <dbReference type="ARBA" id="ARBA00022833"/>
    </source>
</evidence>
<reference evidence="9 10" key="1">
    <citation type="journal article" date="2014" name="Science">
        <title>Plant genetics. Early allopolyploid evolution in the post-Neolithic Brassica napus oilseed genome.</title>
        <authorList>
            <person name="Chalhoub B."/>
            <person name="Denoeud F."/>
            <person name="Liu S."/>
            <person name="Parkin I.A."/>
            <person name="Tang H."/>
            <person name="Wang X."/>
            <person name="Chiquet J."/>
            <person name="Belcram H."/>
            <person name="Tong C."/>
            <person name="Samans B."/>
            <person name="Correa M."/>
            <person name="Da Silva C."/>
            <person name="Just J."/>
            <person name="Falentin C."/>
            <person name="Koh C.S."/>
            <person name="Le Clainche I."/>
            <person name="Bernard M."/>
            <person name="Bento P."/>
            <person name="Noel B."/>
            <person name="Labadie K."/>
            <person name="Alberti A."/>
            <person name="Charles M."/>
            <person name="Arnaud D."/>
            <person name="Guo H."/>
            <person name="Daviaud C."/>
            <person name="Alamery S."/>
            <person name="Jabbari K."/>
            <person name="Zhao M."/>
            <person name="Edger P.P."/>
            <person name="Chelaifa H."/>
            <person name="Tack D."/>
            <person name="Lassalle G."/>
            <person name="Mestiri I."/>
            <person name="Schnel N."/>
            <person name="Le Paslier M.C."/>
            <person name="Fan G."/>
            <person name="Renault V."/>
            <person name="Bayer P.E."/>
            <person name="Golicz A.A."/>
            <person name="Manoli S."/>
            <person name="Lee T.H."/>
            <person name="Thi V.H."/>
            <person name="Chalabi S."/>
            <person name="Hu Q."/>
            <person name="Fan C."/>
            <person name="Tollenaere R."/>
            <person name="Lu Y."/>
            <person name="Battail C."/>
            <person name="Shen J."/>
            <person name="Sidebottom C.H."/>
            <person name="Wang X."/>
            <person name="Canaguier A."/>
            <person name="Chauveau A."/>
            <person name="Berard A."/>
            <person name="Deniot G."/>
            <person name="Guan M."/>
            <person name="Liu Z."/>
            <person name="Sun F."/>
            <person name="Lim Y.P."/>
            <person name="Lyons E."/>
            <person name="Town C.D."/>
            <person name="Bancroft I."/>
            <person name="Wang X."/>
            <person name="Meng J."/>
            <person name="Ma J."/>
            <person name="Pires J.C."/>
            <person name="King G.J."/>
            <person name="Brunel D."/>
            <person name="Delourme R."/>
            <person name="Renard M."/>
            <person name="Aury J.M."/>
            <person name="Adams K.L."/>
            <person name="Batley J."/>
            <person name="Snowdon R.J."/>
            <person name="Tost J."/>
            <person name="Edwards D."/>
            <person name="Zhou Y."/>
            <person name="Hua W."/>
            <person name="Sharpe A.G."/>
            <person name="Paterson A.H."/>
            <person name="Guan C."/>
            <person name="Wincker P."/>
        </authorList>
    </citation>
    <scope>NUCLEOTIDE SEQUENCE [LARGE SCALE GENOMIC DNA]</scope>
    <source>
        <strain evidence="10">cv. Darmor-bzh</strain>
    </source>
</reference>
<proteinExistence type="predicted"/>
<dbReference type="OMA" id="LPKFCRC"/>
<keyword evidence="2 4" id="KW-0863">Zinc-finger</keyword>
<evidence type="ECO:0000313" key="8">
    <source>
        <dbReference type="EMBL" id="CAF2284107.1"/>
    </source>
</evidence>
<dbReference type="Proteomes" id="UP000028999">
    <property type="component" value="Unassembled WGS sequence"/>
</dbReference>
<protein>
    <submittedName>
        <fullName evidence="8">(rape) hypothetical protein</fullName>
    </submittedName>
    <submittedName>
        <fullName evidence="9">BnaA04g16970D protein</fullName>
    </submittedName>
</protein>
<evidence type="ECO:0000256" key="1">
    <source>
        <dbReference type="ARBA" id="ARBA00022723"/>
    </source>
</evidence>
<keyword evidence="5" id="KW-0175">Coiled coil</keyword>
<keyword evidence="3" id="KW-0862">Zinc</keyword>
<organism evidence="9 10">
    <name type="scientific">Brassica napus</name>
    <name type="common">Rape</name>
    <dbReference type="NCBI Taxonomy" id="3708"/>
    <lineage>
        <taxon>Eukaryota</taxon>
        <taxon>Viridiplantae</taxon>
        <taxon>Streptophyta</taxon>
        <taxon>Embryophyta</taxon>
        <taxon>Tracheophyta</taxon>
        <taxon>Spermatophyta</taxon>
        <taxon>Magnoliopsida</taxon>
        <taxon>eudicotyledons</taxon>
        <taxon>Gunneridae</taxon>
        <taxon>Pentapetalae</taxon>
        <taxon>rosids</taxon>
        <taxon>malvids</taxon>
        <taxon>Brassicales</taxon>
        <taxon>Brassicaceae</taxon>
        <taxon>Brassiceae</taxon>
        <taxon>Brassica</taxon>
    </lineage>
</organism>
<dbReference type="SMR" id="A0A078H1V4"/>
<feature type="compositionally biased region" description="Low complexity" evidence="6">
    <location>
        <begin position="1"/>
        <end position="14"/>
    </location>
</feature>
<dbReference type="EMBL" id="HG994358">
    <property type="protein sequence ID" value="CAF2284107.1"/>
    <property type="molecule type" value="Genomic_DNA"/>
</dbReference>
<evidence type="ECO:0000259" key="7">
    <source>
        <dbReference type="PROSITE" id="PS51999"/>
    </source>
</evidence>
<dbReference type="GO" id="GO:0008270">
    <property type="term" value="F:zinc ion binding"/>
    <property type="evidence" value="ECO:0007669"/>
    <property type="project" value="UniProtKB-KW"/>
</dbReference>